<dbReference type="NCBIfam" id="NF033504">
    <property type="entry name" value="Ni_dep_LarA"/>
    <property type="match status" value="1"/>
</dbReference>
<evidence type="ECO:0000313" key="3">
    <source>
        <dbReference type="EMBL" id="SBV99400.1"/>
    </source>
</evidence>
<dbReference type="InterPro" id="IPR043166">
    <property type="entry name" value="LarA-like_C"/>
</dbReference>
<name>A0A212JJ07_9DELT</name>
<feature type="domain" description="Lactate racemase C-terminal" evidence="2">
    <location>
        <begin position="274"/>
        <end position="412"/>
    </location>
</feature>
<sequence length="421" mass="46287">MTYELAYGKGKLTFTLPDGVKPTIIVPGEKTGLADPLAAAYAAVANPSGTKPLVDMLREAKPKTVVVVVNDITRPTPYTIMLPPLLKAFADAGIEDGQVTFLVATGIHDVHTEQENRDIYGDDIVDRFRVISHDAFAKDTHVFMGKFKSGYDFYVNKLAKEADFLITLGVVMPHYFAGYSGGRKSILPGLAGKDTVEKNHARMVELMDNLPPIDQNPVSLEMIEAARQVGVKFILNVVVNDRQEVVSIHAGDLEKAWRSAVDVSSSMFEVPFDKQVDICVTCASGHPRDINAYQTQKALDHADRITKKGGTIILAAQCPTGYGEHVFEEWMNRDWAPVKIMDEVKKNFVMGGHKAYGFAKVAAEKEYWLISDFCEKDTKALFALKAKTLQEAVDAAAKKHGPNATWVYMPAGSVSLPVPRK</sequence>
<dbReference type="PANTHER" id="PTHR33171:SF17">
    <property type="entry name" value="LARA-LIKE N-TERMINAL DOMAIN-CONTAINING PROTEIN"/>
    <property type="match status" value="1"/>
</dbReference>
<dbReference type="Gene3D" id="3.40.50.11440">
    <property type="match status" value="1"/>
</dbReference>
<dbReference type="Gene3D" id="3.90.226.30">
    <property type="match status" value="1"/>
</dbReference>
<dbReference type="InterPro" id="IPR018657">
    <property type="entry name" value="LarA-like_N"/>
</dbReference>
<gene>
    <name evidence="3" type="ORF">KL86DPRO_11582</name>
</gene>
<feature type="domain" description="LarA-like N-terminal" evidence="1">
    <location>
        <begin position="7"/>
        <end position="204"/>
    </location>
</feature>
<evidence type="ECO:0000259" key="1">
    <source>
        <dbReference type="Pfam" id="PF09861"/>
    </source>
</evidence>
<reference evidence="3" key="1">
    <citation type="submission" date="2016-04" db="EMBL/GenBank/DDBJ databases">
        <authorList>
            <person name="Evans L.H."/>
            <person name="Alamgir A."/>
            <person name="Owens N."/>
            <person name="Weber N.D."/>
            <person name="Virtaneva K."/>
            <person name="Barbian K."/>
            <person name="Babar A."/>
            <person name="Rosenke K."/>
        </authorList>
    </citation>
    <scope>NUCLEOTIDE SEQUENCE</scope>
    <source>
        <strain evidence="3">86</strain>
    </source>
</reference>
<dbReference type="Pfam" id="PF21113">
    <property type="entry name" value="LarA_C"/>
    <property type="match status" value="1"/>
</dbReference>
<dbReference type="InterPro" id="IPR047926">
    <property type="entry name" value="Ni_dep_LarA"/>
</dbReference>
<dbReference type="InterPro" id="IPR048068">
    <property type="entry name" value="LarA-like"/>
</dbReference>
<dbReference type="Pfam" id="PF09861">
    <property type="entry name" value="Lar_N"/>
    <property type="match status" value="1"/>
</dbReference>
<dbReference type="InterPro" id="IPR048520">
    <property type="entry name" value="LarA_C"/>
</dbReference>
<proteinExistence type="predicted"/>
<protein>
    <submittedName>
        <fullName evidence="3">Uncharacterized protein</fullName>
    </submittedName>
</protein>
<dbReference type="GO" id="GO:0050043">
    <property type="term" value="F:lactate racemase activity"/>
    <property type="evidence" value="ECO:0007669"/>
    <property type="project" value="InterPro"/>
</dbReference>
<organism evidence="3">
    <name type="scientific">uncultured delta proteobacterium</name>
    <dbReference type="NCBI Taxonomy" id="34034"/>
    <lineage>
        <taxon>Bacteria</taxon>
        <taxon>Deltaproteobacteria</taxon>
        <taxon>environmental samples</taxon>
    </lineage>
</organism>
<dbReference type="AlphaFoldDB" id="A0A212JJ07"/>
<accession>A0A212JJ07</accession>
<dbReference type="PANTHER" id="PTHR33171">
    <property type="entry name" value="LAR_N DOMAIN-CONTAINING PROTEIN"/>
    <property type="match status" value="1"/>
</dbReference>
<dbReference type="EMBL" id="FLUQ01000001">
    <property type="protein sequence ID" value="SBV99400.1"/>
    <property type="molecule type" value="Genomic_DNA"/>
</dbReference>
<evidence type="ECO:0000259" key="2">
    <source>
        <dbReference type="Pfam" id="PF21113"/>
    </source>
</evidence>